<gene>
    <name evidence="2" type="ORF">D9758_015569</name>
</gene>
<name>A0A8H5CE40_9AGAR</name>
<dbReference type="AlphaFoldDB" id="A0A8H5CE40"/>
<organism evidence="2 3">
    <name type="scientific">Tetrapyrgos nigripes</name>
    <dbReference type="NCBI Taxonomy" id="182062"/>
    <lineage>
        <taxon>Eukaryota</taxon>
        <taxon>Fungi</taxon>
        <taxon>Dikarya</taxon>
        <taxon>Basidiomycota</taxon>
        <taxon>Agaricomycotina</taxon>
        <taxon>Agaricomycetes</taxon>
        <taxon>Agaricomycetidae</taxon>
        <taxon>Agaricales</taxon>
        <taxon>Marasmiineae</taxon>
        <taxon>Marasmiaceae</taxon>
        <taxon>Tetrapyrgos</taxon>
    </lineage>
</organism>
<evidence type="ECO:0000313" key="3">
    <source>
        <dbReference type="Proteomes" id="UP000559256"/>
    </source>
</evidence>
<comment type="caution">
    <text evidence="2">The sequence shown here is derived from an EMBL/GenBank/DDBJ whole genome shotgun (WGS) entry which is preliminary data.</text>
</comment>
<sequence length="91" mass="9931">MEEVREDRLKARMSEDGESAEQEDVWGGSDEEPDEPQKEIMRRTTKSILASPNPAQLEMGILANHGGDKRFAFLRDVDGGNGNGLGGLSEA</sequence>
<dbReference type="EMBL" id="JAACJM010000190">
    <property type="protein sequence ID" value="KAF5338842.1"/>
    <property type="molecule type" value="Genomic_DNA"/>
</dbReference>
<evidence type="ECO:0000313" key="2">
    <source>
        <dbReference type="EMBL" id="KAF5338842.1"/>
    </source>
</evidence>
<feature type="compositionally biased region" description="Basic and acidic residues" evidence="1">
    <location>
        <begin position="1"/>
        <end position="15"/>
    </location>
</feature>
<feature type="compositionally biased region" description="Acidic residues" evidence="1">
    <location>
        <begin position="16"/>
        <end position="34"/>
    </location>
</feature>
<evidence type="ECO:0000256" key="1">
    <source>
        <dbReference type="SAM" id="MobiDB-lite"/>
    </source>
</evidence>
<reference evidence="2 3" key="1">
    <citation type="journal article" date="2020" name="ISME J.">
        <title>Uncovering the hidden diversity of litter-decomposition mechanisms in mushroom-forming fungi.</title>
        <authorList>
            <person name="Floudas D."/>
            <person name="Bentzer J."/>
            <person name="Ahren D."/>
            <person name="Johansson T."/>
            <person name="Persson P."/>
            <person name="Tunlid A."/>
        </authorList>
    </citation>
    <scope>NUCLEOTIDE SEQUENCE [LARGE SCALE GENOMIC DNA]</scope>
    <source>
        <strain evidence="2 3">CBS 291.85</strain>
    </source>
</reference>
<feature type="region of interest" description="Disordered" evidence="1">
    <location>
        <begin position="1"/>
        <end position="37"/>
    </location>
</feature>
<dbReference type="OrthoDB" id="2552978at2759"/>
<protein>
    <submittedName>
        <fullName evidence="2">Uncharacterized protein</fullName>
    </submittedName>
</protein>
<dbReference type="Proteomes" id="UP000559256">
    <property type="component" value="Unassembled WGS sequence"/>
</dbReference>
<accession>A0A8H5CE40</accession>
<keyword evidence="3" id="KW-1185">Reference proteome</keyword>
<proteinExistence type="predicted"/>